<dbReference type="Proteomes" id="UP001307168">
    <property type="component" value="Unassembled WGS sequence"/>
</dbReference>
<dbReference type="AlphaFoldDB" id="A0AAW9NR38"/>
<feature type="region of interest" description="Disordered" evidence="1">
    <location>
        <begin position="59"/>
        <end position="94"/>
    </location>
</feature>
<evidence type="ECO:0000313" key="3">
    <source>
        <dbReference type="Proteomes" id="UP001307168"/>
    </source>
</evidence>
<organism evidence="2 3">
    <name type="scientific">Peribacillus castrilensis</name>
    <dbReference type="NCBI Taxonomy" id="2897690"/>
    <lineage>
        <taxon>Bacteria</taxon>
        <taxon>Bacillati</taxon>
        <taxon>Bacillota</taxon>
        <taxon>Bacilli</taxon>
        <taxon>Bacillales</taxon>
        <taxon>Bacillaceae</taxon>
        <taxon>Peribacillus</taxon>
    </lineage>
</organism>
<keyword evidence="3" id="KW-1185">Reference proteome</keyword>
<comment type="caution">
    <text evidence="2">The sequence shown here is derived from an EMBL/GenBank/DDBJ whole genome shotgun (WGS) entry which is preliminary data.</text>
</comment>
<evidence type="ECO:0000256" key="1">
    <source>
        <dbReference type="SAM" id="MobiDB-lite"/>
    </source>
</evidence>
<evidence type="ECO:0000313" key="2">
    <source>
        <dbReference type="EMBL" id="MEC0276877.1"/>
    </source>
</evidence>
<dbReference type="RefSeq" id="WP_367408418.1">
    <property type="nucleotide sequence ID" value="NZ_JARNBH010000042.1"/>
</dbReference>
<sequence>MADNITFYKLPLDNDHDKDIQEWLDSIARNKKAEVVRYALRYYKSQLKEGETFILPSSTVSSKSTMAAPPQEEPKKTGGKKPKIGLRNIKQVVE</sequence>
<name>A0AAW9NR38_9BACI</name>
<protein>
    <submittedName>
        <fullName evidence="2">Uncharacterized protein</fullName>
    </submittedName>
</protein>
<dbReference type="EMBL" id="JARNBH010000042">
    <property type="protein sequence ID" value="MEC0276877.1"/>
    <property type="molecule type" value="Genomic_DNA"/>
</dbReference>
<gene>
    <name evidence="2" type="ORF">P4706_28205</name>
</gene>
<proteinExistence type="predicted"/>
<accession>A0AAW9NR38</accession>
<reference evidence="2 3" key="1">
    <citation type="submission" date="2023-03" db="EMBL/GenBank/DDBJ databases">
        <title>Bacillus Genome Sequencing.</title>
        <authorList>
            <person name="Dunlap C."/>
        </authorList>
    </citation>
    <scope>NUCLEOTIDE SEQUENCE [LARGE SCALE GENOMIC DNA]</scope>
    <source>
        <strain evidence="2 3">B-41290</strain>
    </source>
</reference>